<dbReference type="InterPro" id="IPR002577">
    <property type="entry name" value="HTH_HxlR"/>
</dbReference>
<evidence type="ECO:0000256" key="1">
    <source>
        <dbReference type="ARBA" id="ARBA00023015"/>
    </source>
</evidence>
<evidence type="ECO:0000313" key="6">
    <source>
        <dbReference type="EMBL" id="QPK24319.1"/>
    </source>
</evidence>
<evidence type="ECO:0000313" key="7">
    <source>
        <dbReference type="Proteomes" id="UP000269351"/>
    </source>
</evidence>
<dbReference type="SUPFAM" id="SSF46785">
    <property type="entry name" value="Winged helix' DNA-binding domain"/>
    <property type="match status" value="1"/>
</dbReference>
<dbReference type="PROSITE" id="PS51118">
    <property type="entry name" value="HTH_HXLR"/>
    <property type="match status" value="1"/>
</dbReference>
<sequence>MMKNSAIERKEIEAGEQRYNVYLQGCPARMVLERLADKWALLIVGLLRTGPLRFNQLRREIEGVSQKALSQTLKKLERDGLLSRKAFPTVPVTVEYALTPLGKTLSEAVEPLARWAEENIEDVLLAQSDYDQ</sequence>
<reference evidence="5 8" key="1">
    <citation type="submission" date="2020-07" db="EMBL/GenBank/DDBJ databases">
        <title>A pangenomic view of the genus Pectobacterium provides insights into genome organization, phylogeny, and virulence.</title>
        <authorList>
            <person name="Jonkheer E."/>
            <person name="Brankovics B."/>
            <person name="Houwers I."/>
            <person name="Van Der Wolf J."/>
            <person name="Bonants P."/>
            <person name="Vreeburg R."/>
            <person name="Bollema R."/>
            <person name="De Haan J."/>
            <person name="Berke L."/>
            <person name="De Ridder D."/>
            <person name="Smit S."/>
            <person name="Van Der Lee T.A.J."/>
        </authorList>
    </citation>
    <scope>NUCLEOTIDE SEQUENCE [LARGE SCALE GENOMIC DNA]</scope>
    <source>
        <strain evidence="5 8">NAK:384</strain>
    </source>
</reference>
<accession>A0A7T0N0U8</accession>
<keyword evidence="2" id="KW-0238">DNA-binding</keyword>
<feature type="domain" description="HTH hxlR-type" evidence="4">
    <location>
        <begin position="26"/>
        <end position="124"/>
    </location>
</feature>
<dbReference type="InterPro" id="IPR011991">
    <property type="entry name" value="ArsR-like_HTH"/>
</dbReference>
<dbReference type="AlphaFoldDB" id="A0A7T0N0U8"/>
<dbReference type="EMBL" id="CP065031">
    <property type="protein sequence ID" value="QPK24319.1"/>
    <property type="molecule type" value="Genomic_DNA"/>
</dbReference>
<dbReference type="InterPro" id="IPR036388">
    <property type="entry name" value="WH-like_DNA-bd_sf"/>
</dbReference>
<evidence type="ECO:0000259" key="4">
    <source>
        <dbReference type="PROSITE" id="PS51118"/>
    </source>
</evidence>
<keyword evidence="1" id="KW-0805">Transcription regulation</keyword>
<proteinExistence type="predicted"/>
<evidence type="ECO:0000313" key="5">
    <source>
        <dbReference type="EMBL" id="MBN3107309.1"/>
    </source>
</evidence>
<gene>
    <name evidence="6" type="ORF">F126LOC_000260</name>
    <name evidence="5" type="ORF">H4F48_14680</name>
</gene>
<keyword evidence="3" id="KW-0804">Transcription</keyword>
<dbReference type="Gene3D" id="1.10.10.10">
    <property type="entry name" value="Winged helix-like DNA-binding domain superfamily/Winged helix DNA-binding domain"/>
    <property type="match status" value="1"/>
</dbReference>
<dbReference type="CDD" id="cd00090">
    <property type="entry name" value="HTH_ARSR"/>
    <property type="match status" value="1"/>
</dbReference>
<dbReference type="PANTHER" id="PTHR33204">
    <property type="entry name" value="TRANSCRIPTIONAL REGULATOR, MARR FAMILY"/>
    <property type="match status" value="1"/>
</dbReference>
<evidence type="ECO:0000256" key="2">
    <source>
        <dbReference type="ARBA" id="ARBA00023125"/>
    </source>
</evidence>
<dbReference type="EMBL" id="JACGET010000017">
    <property type="protein sequence ID" value="MBN3107309.1"/>
    <property type="molecule type" value="Genomic_DNA"/>
</dbReference>
<protein>
    <submittedName>
        <fullName evidence="6">Helix-turn-helix transcriptional regulator</fullName>
    </submittedName>
</protein>
<reference evidence="6 7" key="2">
    <citation type="submission" date="2020-11" db="EMBL/GenBank/DDBJ databases">
        <title>Complete genome sequence of Pectobacterium brasiliense strain F126.</title>
        <authorList>
            <person name="Miroshnikov K."/>
            <person name="Vo T.N.H."/>
            <person name="Khodykina M.V."/>
            <person name="Kabanova A.P."/>
            <person name="Shneider M."/>
            <person name="Korzhenkov A."/>
            <person name="Toschakov S.V."/>
            <person name="Miroshnikov K.A."/>
            <person name="Ignatov A.N."/>
            <person name="Mikhailova Y.V."/>
            <person name="Shelenkov A."/>
            <person name="Yanushevich Y.G."/>
            <person name="Evseev P.V."/>
        </authorList>
    </citation>
    <scope>NUCLEOTIDE SEQUENCE [LARGE SCALE GENOMIC DNA]</scope>
    <source>
        <strain evidence="6 7">F126</strain>
    </source>
</reference>
<dbReference type="InterPro" id="IPR036390">
    <property type="entry name" value="WH_DNA-bd_sf"/>
</dbReference>
<dbReference type="RefSeq" id="WP_052325985.1">
    <property type="nucleotide sequence ID" value="NZ_BSWF01000010.1"/>
</dbReference>
<evidence type="ECO:0000256" key="3">
    <source>
        <dbReference type="ARBA" id="ARBA00023163"/>
    </source>
</evidence>
<dbReference type="GO" id="GO:0003677">
    <property type="term" value="F:DNA binding"/>
    <property type="evidence" value="ECO:0007669"/>
    <property type="project" value="UniProtKB-KW"/>
</dbReference>
<organism evidence="6 7">
    <name type="scientific">Pectobacterium brasiliense</name>
    <dbReference type="NCBI Taxonomy" id="180957"/>
    <lineage>
        <taxon>Bacteria</taxon>
        <taxon>Pseudomonadati</taxon>
        <taxon>Pseudomonadota</taxon>
        <taxon>Gammaproteobacteria</taxon>
        <taxon>Enterobacterales</taxon>
        <taxon>Pectobacteriaceae</taxon>
        <taxon>Pectobacterium</taxon>
    </lineage>
</organism>
<name>A0A7T0N0U8_9GAMM</name>
<dbReference type="PANTHER" id="PTHR33204:SF37">
    <property type="entry name" value="HTH-TYPE TRANSCRIPTIONAL REGULATOR YODB"/>
    <property type="match status" value="1"/>
</dbReference>
<dbReference type="GO" id="GO:0006355">
    <property type="term" value="P:regulation of DNA-templated transcription"/>
    <property type="evidence" value="ECO:0007669"/>
    <property type="project" value="UniProtKB-ARBA"/>
</dbReference>
<dbReference type="Proteomes" id="UP000762586">
    <property type="component" value="Unassembled WGS sequence"/>
</dbReference>
<dbReference type="Pfam" id="PF01638">
    <property type="entry name" value="HxlR"/>
    <property type="match status" value="1"/>
</dbReference>
<evidence type="ECO:0000313" key="8">
    <source>
        <dbReference type="Proteomes" id="UP000762586"/>
    </source>
</evidence>
<keyword evidence="8" id="KW-1185">Reference proteome</keyword>
<dbReference type="Proteomes" id="UP000269351">
    <property type="component" value="Chromosome"/>
</dbReference>